<dbReference type="Gene3D" id="3.30.710.10">
    <property type="entry name" value="Potassium Channel Kv1.1, Chain A"/>
    <property type="match status" value="1"/>
</dbReference>
<feature type="domain" description="BTB" evidence="1">
    <location>
        <begin position="28"/>
        <end position="107"/>
    </location>
</feature>
<proteinExistence type="predicted"/>
<dbReference type="AlphaFoldDB" id="A0A420TW75"/>
<protein>
    <recommendedName>
        <fullName evidence="1">BTB domain-containing protein</fullName>
    </recommendedName>
</protein>
<dbReference type="Pfam" id="PF00651">
    <property type="entry name" value="BTB"/>
    <property type="match status" value="1"/>
</dbReference>
<dbReference type="EMBL" id="MRDB01000008">
    <property type="protein sequence ID" value="RKL45835.1"/>
    <property type="molecule type" value="Genomic_DNA"/>
</dbReference>
<dbReference type="InterPro" id="IPR011333">
    <property type="entry name" value="SKP1/BTB/POZ_sf"/>
</dbReference>
<evidence type="ECO:0000313" key="3">
    <source>
        <dbReference type="Proteomes" id="UP000283569"/>
    </source>
</evidence>
<dbReference type="Proteomes" id="UP000283569">
    <property type="component" value="Unassembled WGS sequence"/>
</dbReference>
<dbReference type="CDD" id="cd18186">
    <property type="entry name" value="BTB_POZ_ZBTB_KLHL-like"/>
    <property type="match status" value="1"/>
</dbReference>
<evidence type="ECO:0000259" key="1">
    <source>
        <dbReference type="PROSITE" id="PS50097"/>
    </source>
</evidence>
<reference evidence="2 3" key="1">
    <citation type="journal article" date="2018" name="Sci. Rep.">
        <title>Characterisation of pathogen-specific regions and novel effector candidates in Fusarium oxysporum f. sp. cepae.</title>
        <authorList>
            <person name="Armitage A.D."/>
            <person name="Taylor A."/>
            <person name="Sobczyk M.K."/>
            <person name="Baxter L."/>
            <person name="Greenfield B.P."/>
            <person name="Bates H.J."/>
            <person name="Wilson F."/>
            <person name="Jackson A.C."/>
            <person name="Ott S."/>
            <person name="Harrison R.J."/>
            <person name="Clarkson J.P."/>
        </authorList>
    </citation>
    <scope>NUCLEOTIDE SEQUENCE [LARGE SCALE GENOMIC DNA]</scope>
    <source>
        <strain evidence="2 3">Fp_A8</strain>
    </source>
</reference>
<organism evidence="2 3">
    <name type="scientific">Gibberella intermedia</name>
    <name type="common">Bulb rot disease fungus</name>
    <name type="synonym">Fusarium proliferatum</name>
    <dbReference type="NCBI Taxonomy" id="948311"/>
    <lineage>
        <taxon>Eukaryota</taxon>
        <taxon>Fungi</taxon>
        <taxon>Dikarya</taxon>
        <taxon>Ascomycota</taxon>
        <taxon>Pezizomycotina</taxon>
        <taxon>Sordariomycetes</taxon>
        <taxon>Hypocreomycetidae</taxon>
        <taxon>Hypocreales</taxon>
        <taxon>Nectriaceae</taxon>
        <taxon>Fusarium</taxon>
        <taxon>Fusarium fujikuroi species complex</taxon>
    </lineage>
</organism>
<accession>A0A420TW75</accession>
<dbReference type="InterPro" id="IPR000210">
    <property type="entry name" value="BTB/POZ_dom"/>
</dbReference>
<comment type="caution">
    <text evidence="2">The sequence shown here is derived from an EMBL/GenBank/DDBJ whole genome shotgun (WGS) entry which is preliminary data.</text>
</comment>
<dbReference type="SUPFAM" id="SSF54695">
    <property type="entry name" value="POZ domain"/>
    <property type="match status" value="1"/>
</dbReference>
<dbReference type="SMART" id="SM00225">
    <property type="entry name" value="BTB"/>
    <property type="match status" value="1"/>
</dbReference>
<dbReference type="PROSITE" id="PS50097">
    <property type="entry name" value="BTB"/>
    <property type="match status" value="1"/>
</dbReference>
<sequence length="254" mass="28505">MEASRPVFSADRGDSPVESSVVKITHDGDVMLVVGQSQHKIQVSSHFLKLISPFFQAMFNAPMKEGQALATRNDGDPPVEINLPEDKALPMAQLLYTLYGSDPDAKNLPIHEVKDMAILAEKYGMVPRIEIFASFWLRNAALKDSKEVTQNDWNGLIVAYLLKDDQAFYNLTYGMQFGQESLLEFADSFPENYTGLRLGLALEEVRRASLDDRNGWGGKMGLCMFCFSQATDSFVRKRADCSSPERHFPWLPQA</sequence>
<gene>
    <name evidence="2" type="ORF">BFJ72_g3382</name>
</gene>
<name>A0A420TW75_GIBIN</name>
<evidence type="ECO:0000313" key="2">
    <source>
        <dbReference type="EMBL" id="RKL45835.1"/>
    </source>
</evidence>